<feature type="region of interest" description="Disordered" evidence="1">
    <location>
        <begin position="252"/>
        <end position="284"/>
    </location>
</feature>
<dbReference type="AlphaFoldDB" id="A0A7G2C1L4"/>
<feature type="compositionally biased region" description="Low complexity" evidence="1">
    <location>
        <begin position="333"/>
        <end position="342"/>
    </location>
</feature>
<organism evidence="2 3">
    <name type="scientific">Angomonas deanei</name>
    <dbReference type="NCBI Taxonomy" id="59799"/>
    <lineage>
        <taxon>Eukaryota</taxon>
        <taxon>Discoba</taxon>
        <taxon>Euglenozoa</taxon>
        <taxon>Kinetoplastea</taxon>
        <taxon>Metakinetoplastina</taxon>
        <taxon>Trypanosomatida</taxon>
        <taxon>Trypanosomatidae</taxon>
        <taxon>Strigomonadinae</taxon>
        <taxon>Angomonas</taxon>
    </lineage>
</organism>
<evidence type="ECO:0000313" key="2">
    <source>
        <dbReference type="EMBL" id="CAD2213549.1"/>
    </source>
</evidence>
<keyword evidence="3" id="KW-1185">Reference proteome</keyword>
<protein>
    <submittedName>
        <fullName evidence="2">Uncharacterized protein</fullName>
    </submittedName>
</protein>
<evidence type="ECO:0000256" key="1">
    <source>
        <dbReference type="SAM" id="MobiDB-lite"/>
    </source>
</evidence>
<feature type="region of interest" description="Disordered" evidence="1">
    <location>
        <begin position="187"/>
        <end position="237"/>
    </location>
</feature>
<feature type="compositionally biased region" description="Polar residues" evidence="1">
    <location>
        <begin position="226"/>
        <end position="237"/>
    </location>
</feature>
<feature type="region of interest" description="Disordered" evidence="1">
    <location>
        <begin position="138"/>
        <end position="157"/>
    </location>
</feature>
<gene>
    <name evidence="2" type="ORF">ADEAN_000099200</name>
</gene>
<feature type="region of interest" description="Disordered" evidence="1">
    <location>
        <begin position="326"/>
        <end position="373"/>
    </location>
</feature>
<name>A0A7G2C1L4_9TRYP</name>
<accession>A0A7G2C1L4</accession>
<dbReference type="Proteomes" id="UP000515908">
    <property type="component" value="Chromosome 02"/>
</dbReference>
<feature type="compositionally biased region" description="Polar residues" evidence="1">
    <location>
        <begin position="263"/>
        <end position="275"/>
    </location>
</feature>
<evidence type="ECO:0000313" key="3">
    <source>
        <dbReference type="Proteomes" id="UP000515908"/>
    </source>
</evidence>
<dbReference type="VEuPathDB" id="TriTrypDB:ADEAN_000099200"/>
<reference evidence="2 3" key="1">
    <citation type="submission" date="2020-08" db="EMBL/GenBank/DDBJ databases">
        <authorList>
            <person name="Newling K."/>
            <person name="Davey J."/>
            <person name="Forrester S."/>
        </authorList>
    </citation>
    <scope>NUCLEOTIDE SEQUENCE [LARGE SCALE GENOMIC DNA]</scope>
    <source>
        <strain evidence="3">Crithidia deanei Carvalho (ATCC PRA-265)</strain>
    </source>
</reference>
<sequence length="373" mass="40226">MPAQPGYWMAGGYPPQYGFQPGPFVMTSFTPTANMGAMDPNYYANNYSDSSPVRRNPGMMQPSSASNSLIGDAHLYAFNSTSNISDGTSISKCHLSRKDDHMNWSPTAQTYGSSPHSFAFGNSSSNLERARSQYNYSLYGDGGNKDSPNECNASSGRSRSVSLFSNLEESNESYPAASEGIPFHETKGLSGFAAPDSVEGNTSSSAVQGAVGDEMEQDRPSAHMNGRNSESLQSDSAAYSYGSVAEALNVSPLSVDSRKERQTTGTSSVGASQDKGSLRFVVSPPPMTMKRQFSFTRRQYMAKSAEQYGRTISAAPQDPVGSRLLVDSRKTQSCPSSPLSSSMKKNHNNNYFGSKQEEPATAGYTRVNRYASF</sequence>
<proteinExistence type="predicted"/>
<dbReference type="EMBL" id="LR877146">
    <property type="protein sequence ID" value="CAD2213549.1"/>
    <property type="molecule type" value="Genomic_DNA"/>
</dbReference>